<evidence type="ECO:0000313" key="2">
    <source>
        <dbReference type="Proteomes" id="UP000276587"/>
    </source>
</evidence>
<gene>
    <name evidence="1" type="ORF">ALQ29_100643</name>
</gene>
<evidence type="ECO:0000313" key="1">
    <source>
        <dbReference type="EMBL" id="RMP11909.1"/>
    </source>
</evidence>
<proteinExistence type="predicted"/>
<dbReference type="AlphaFoldDB" id="A0A3M3X0S2"/>
<accession>A0A3M3X0S2</accession>
<sequence length="128" mass="13751">MLQGSAGRCFWRMRAICVRASITGSDRASCRMRIALGENHRGSGVTLKVRATWGAVIDSACTASSTPVDKPGQGSKFSAAWDEKSGYPPVEFRGKSWTTWSLLALQSKVHPNRAALQPCLDGPALRSG</sequence>
<dbReference type="EMBL" id="RBQF01000096">
    <property type="protein sequence ID" value="RMP11909.1"/>
    <property type="molecule type" value="Genomic_DNA"/>
</dbReference>
<protein>
    <submittedName>
        <fullName evidence="1">Uncharacterized protein</fullName>
    </submittedName>
</protein>
<organism evidence="1 2">
    <name type="scientific">Pseudomonas marginalis pv. marginalis</name>
    <dbReference type="NCBI Taxonomy" id="97473"/>
    <lineage>
        <taxon>Bacteria</taxon>
        <taxon>Pseudomonadati</taxon>
        <taxon>Pseudomonadota</taxon>
        <taxon>Gammaproteobacteria</taxon>
        <taxon>Pseudomonadales</taxon>
        <taxon>Pseudomonadaceae</taxon>
        <taxon>Pseudomonas</taxon>
    </lineage>
</organism>
<comment type="caution">
    <text evidence="1">The sequence shown here is derived from an EMBL/GenBank/DDBJ whole genome shotgun (WGS) entry which is preliminary data.</text>
</comment>
<reference evidence="1 2" key="1">
    <citation type="submission" date="2018-08" db="EMBL/GenBank/DDBJ databases">
        <title>Recombination of ecologically and evolutionarily significant loci maintains genetic cohesion in the Pseudomonas syringae species complex.</title>
        <authorList>
            <person name="Dillon M."/>
            <person name="Thakur S."/>
            <person name="Almeida R.N.D."/>
            <person name="Weir B.S."/>
            <person name="Guttman D.S."/>
        </authorList>
    </citation>
    <scope>NUCLEOTIDE SEQUENCE [LARGE SCALE GENOMIC DNA]</scope>
    <source>
        <strain evidence="1 2">ICMP 3555</strain>
    </source>
</reference>
<dbReference type="Proteomes" id="UP000276587">
    <property type="component" value="Unassembled WGS sequence"/>
</dbReference>
<keyword evidence="2" id="KW-1185">Reference proteome</keyword>
<name>A0A3M3X0S2_PSEMA</name>